<name>A0ACB5U2I5_CANBO</name>
<keyword evidence="2" id="KW-1185">Reference proteome</keyword>
<evidence type="ECO:0000313" key="1">
    <source>
        <dbReference type="EMBL" id="GME99996.1"/>
    </source>
</evidence>
<gene>
    <name evidence="1" type="ORF">Cboi01_000543400</name>
</gene>
<sequence>MDILNPGQLKPASTTTDNNSNSNSRVNSPQSSPRKRRTRNSSVEDDDQIAVKTEEGDVETPTDTPLSSEEILKLQEISKLGKSLSMGDFYEIIKKNKNLNNKSNNDNSKIDDLRNELDELKLYSKTNPNNINLTNARMTYILFHPSNTKKIIIGGDRDGETGIWSVDDTIENEDDDDDGLGYNDNDPVITKIKTHGTNIPKFEIRENKLEEIMSCSYDGSIRALDLNKLISKSVLEFDDKYGNVSGISDFQFINDNILYFTTLNGEFGNLDIREKNNGRRRLNILRLHDKKIGSFAINPKFDKQIVTASLDRTMRVWDIRKTQKSNWSIKYSDEISPNCIGSYSSRLSVSTADWNNSGDIVCNGYDDTINIFNLSKFKLESQRSTYQFPIANGSVKKDHDDQLEDDDQDEQEQIYNKLIPDNLEPDSKIRHNCQTGRWVKMVIYWVT</sequence>
<dbReference type="EMBL" id="BSXV01004216">
    <property type="protein sequence ID" value="GME99996.1"/>
    <property type="molecule type" value="Genomic_DNA"/>
</dbReference>
<protein>
    <submittedName>
        <fullName evidence="1">Unnamed protein product</fullName>
    </submittedName>
</protein>
<organism evidence="1 2">
    <name type="scientific">Candida boidinii</name>
    <name type="common">Yeast</name>
    <dbReference type="NCBI Taxonomy" id="5477"/>
    <lineage>
        <taxon>Eukaryota</taxon>
        <taxon>Fungi</taxon>
        <taxon>Dikarya</taxon>
        <taxon>Ascomycota</taxon>
        <taxon>Saccharomycotina</taxon>
        <taxon>Pichiomycetes</taxon>
        <taxon>Pichiales</taxon>
        <taxon>Pichiaceae</taxon>
        <taxon>Ogataea</taxon>
        <taxon>Ogataea/Candida clade</taxon>
    </lineage>
</organism>
<evidence type="ECO:0000313" key="2">
    <source>
        <dbReference type="Proteomes" id="UP001165101"/>
    </source>
</evidence>
<dbReference type="Proteomes" id="UP001165101">
    <property type="component" value="Unassembled WGS sequence"/>
</dbReference>
<comment type="caution">
    <text evidence="1">The sequence shown here is derived from an EMBL/GenBank/DDBJ whole genome shotgun (WGS) entry which is preliminary data.</text>
</comment>
<reference evidence="1" key="1">
    <citation type="submission" date="2023-04" db="EMBL/GenBank/DDBJ databases">
        <title>Candida boidinii NBRC 1967.</title>
        <authorList>
            <person name="Ichikawa N."/>
            <person name="Sato H."/>
            <person name="Tonouchi N."/>
        </authorList>
    </citation>
    <scope>NUCLEOTIDE SEQUENCE</scope>
    <source>
        <strain evidence="1">NBRC 1967</strain>
    </source>
</reference>
<proteinExistence type="predicted"/>
<accession>A0ACB5U2I5</accession>